<evidence type="ECO:0000313" key="3">
    <source>
        <dbReference type="Proteomes" id="UP001479436"/>
    </source>
</evidence>
<organism evidence="2 3">
    <name type="scientific">Basidiobolus ranarum</name>
    <dbReference type="NCBI Taxonomy" id="34480"/>
    <lineage>
        <taxon>Eukaryota</taxon>
        <taxon>Fungi</taxon>
        <taxon>Fungi incertae sedis</taxon>
        <taxon>Zoopagomycota</taxon>
        <taxon>Entomophthoromycotina</taxon>
        <taxon>Basidiobolomycetes</taxon>
        <taxon>Basidiobolales</taxon>
        <taxon>Basidiobolaceae</taxon>
        <taxon>Basidiobolus</taxon>
    </lineage>
</organism>
<evidence type="ECO:0000313" key="2">
    <source>
        <dbReference type="EMBL" id="KAK9764898.1"/>
    </source>
</evidence>
<dbReference type="Proteomes" id="UP001479436">
    <property type="component" value="Unassembled WGS sequence"/>
</dbReference>
<comment type="caution">
    <text evidence="2">The sequence shown here is derived from an EMBL/GenBank/DDBJ whole genome shotgun (WGS) entry which is preliminary data.</text>
</comment>
<dbReference type="InterPro" id="IPR023231">
    <property type="entry name" value="GSKIP_dom_sf"/>
</dbReference>
<keyword evidence="3" id="KW-1185">Reference proteome</keyword>
<sequence length="136" mass="15402">MKITTPREDIVNLLRNLRPDIQEDTLEIHRMGYPTDPLIPWSVFTFCTLEGIQLTIEVSNRGFTVSDVALPGKISNLILYHYLVVVKEMSGKSYPTVQAVLMLASPFYHTRHSTKSGQACPEFAHTTSKPRSQLVR</sequence>
<feature type="region of interest" description="Disordered" evidence="1">
    <location>
        <begin position="114"/>
        <end position="136"/>
    </location>
</feature>
<feature type="compositionally biased region" description="Polar residues" evidence="1">
    <location>
        <begin position="125"/>
        <end position="136"/>
    </location>
</feature>
<name>A0ABR2WTT5_9FUNG</name>
<dbReference type="SUPFAM" id="SSF103107">
    <property type="entry name" value="Hypothetical protein c14orf129, hspc210"/>
    <property type="match status" value="1"/>
</dbReference>
<gene>
    <name evidence="2" type="ORF">K7432_007205</name>
</gene>
<reference evidence="2 3" key="1">
    <citation type="submission" date="2023-04" db="EMBL/GenBank/DDBJ databases">
        <title>Genome of Basidiobolus ranarum AG-B5.</title>
        <authorList>
            <person name="Stajich J.E."/>
            <person name="Carter-House D."/>
            <person name="Gryganskyi A."/>
        </authorList>
    </citation>
    <scope>NUCLEOTIDE SEQUENCE [LARGE SCALE GENOMIC DNA]</scope>
    <source>
        <strain evidence="2 3">AG-B5</strain>
    </source>
</reference>
<evidence type="ECO:0000256" key="1">
    <source>
        <dbReference type="SAM" id="MobiDB-lite"/>
    </source>
</evidence>
<accession>A0ABR2WTT5</accession>
<proteinExistence type="predicted"/>
<dbReference type="EMBL" id="JASJQH010000347">
    <property type="protein sequence ID" value="KAK9764898.1"/>
    <property type="molecule type" value="Genomic_DNA"/>
</dbReference>
<protein>
    <submittedName>
        <fullName evidence="2">Uncharacterized protein</fullName>
    </submittedName>
</protein>